<dbReference type="EMBL" id="JANRMS010000690">
    <property type="protein sequence ID" value="KAJ3535744.1"/>
    <property type="molecule type" value="Genomic_DNA"/>
</dbReference>
<dbReference type="Proteomes" id="UP001148629">
    <property type="component" value="Unassembled WGS sequence"/>
</dbReference>
<reference evidence="1" key="1">
    <citation type="submission" date="2022-08" db="EMBL/GenBank/DDBJ databases">
        <title>Genome Sequence of Fusarium decemcellulare.</title>
        <authorList>
            <person name="Buettner E."/>
        </authorList>
    </citation>
    <scope>NUCLEOTIDE SEQUENCE</scope>
    <source>
        <strain evidence="1">Babe19</strain>
    </source>
</reference>
<name>A0ACC1SAZ9_9HYPO</name>
<proteinExistence type="predicted"/>
<organism evidence="1 2">
    <name type="scientific">Fusarium decemcellulare</name>
    <dbReference type="NCBI Taxonomy" id="57161"/>
    <lineage>
        <taxon>Eukaryota</taxon>
        <taxon>Fungi</taxon>
        <taxon>Dikarya</taxon>
        <taxon>Ascomycota</taxon>
        <taxon>Pezizomycotina</taxon>
        <taxon>Sordariomycetes</taxon>
        <taxon>Hypocreomycetidae</taxon>
        <taxon>Hypocreales</taxon>
        <taxon>Nectriaceae</taxon>
        <taxon>Fusarium</taxon>
        <taxon>Fusarium decemcellulare species complex</taxon>
    </lineage>
</organism>
<gene>
    <name evidence="1" type="ORF">NM208_g7015</name>
</gene>
<protein>
    <submittedName>
        <fullName evidence="1">Uncharacterized protein</fullName>
    </submittedName>
</protein>
<keyword evidence="2" id="KW-1185">Reference proteome</keyword>
<evidence type="ECO:0000313" key="2">
    <source>
        <dbReference type="Proteomes" id="UP001148629"/>
    </source>
</evidence>
<sequence>MLEAGTMISQRTSFSGSLRPVNDPLNAPTSIYLGGGPGTTSFDATSDFPCFVNPDGNSTTLNELSWNNNVNMLYIDQPIGTGFSYVTLVNGTVDVLGPTFTPREADEVPQVNVTTLQATLDARRSETIPRTTMSGPKRPHPGKPPLRNAKILNLATLGLQEPAIDARAMAMGYPSFGYNNTYGIQIFNEETYENLMAAITAPDVGCYALIDNCRALVAEGDPERYGTNETVNKACLAAMQVCFLDIQGAYLALSDRSPFDVTHSNLTVYPWHYMDNFLNQAWVQRDLGVPLNFTYDWGAINKVFLYETGDPVIGSLTTLEKVLDGGVNVAMIYGDRDYRCPWYSGENVSLTLDFPASEEFRSAGYEYIVTNSSYNGGFVREYGNLSFSRVFESGHGISAYQPETMYRIFERAMFGRDIATGKANLAQDTDYSTTGPKNVGGVKNRVEEAPDNKCFVRLALASCTDEQLQALADGTAVVKDWVVVEPK</sequence>
<accession>A0ACC1SAZ9</accession>
<evidence type="ECO:0000313" key="1">
    <source>
        <dbReference type="EMBL" id="KAJ3535744.1"/>
    </source>
</evidence>
<comment type="caution">
    <text evidence="1">The sequence shown here is derived from an EMBL/GenBank/DDBJ whole genome shotgun (WGS) entry which is preliminary data.</text>
</comment>